<dbReference type="RefSeq" id="WP_098175571.1">
    <property type="nucleotide sequence ID" value="NZ_NUEQ01000014.1"/>
</dbReference>
<evidence type="ECO:0000313" key="2">
    <source>
        <dbReference type="Proteomes" id="UP000220106"/>
    </source>
</evidence>
<gene>
    <name evidence="1" type="ORF">CN689_08685</name>
</gene>
<dbReference type="Proteomes" id="UP000220106">
    <property type="component" value="Unassembled WGS sequence"/>
</dbReference>
<dbReference type="EMBL" id="NUEQ01000014">
    <property type="protein sequence ID" value="PEJ34209.1"/>
    <property type="molecule type" value="Genomic_DNA"/>
</dbReference>
<protein>
    <recommendedName>
        <fullName evidence="3">DUF1643 domain-containing protein</fullName>
    </recommendedName>
</protein>
<name>A0AAX0S5G1_9BACI</name>
<evidence type="ECO:0000313" key="1">
    <source>
        <dbReference type="EMBL" id="PEJ34209.1"/>
    </source>
</evidence>
<reference evidence="1 2" key="1">
    <citation type="submission" date="2017-09" db="EMBL/GenBank/DDBJ databases">
        <title>Large-scale bioinformatics analysis of Bacillus genomes uncovers conserved roles of natural products in bacterial physiology.</title>
        <authorList>
            <consortium name="Agbiome Team Llc"/>
            <person name="Bleich R.M."/>
            <person name="Kirk G.J."/>
            <person name="Santa Maria K.C."/>
            <person name="Allen S.E."/>
            <person name="Farag S."/>
            <person name="Shank E.A."/>
            <person name="Bowers A."/>
        </authorList>
    </citation>
    <scope>NUCLEOTIDE SEQUENCE [LARGE SCALE GENOMIC DNA]</scope>
    <source>
        <strain evidence="1 2">AFS003229</strain>
    </source>
</reference>
<evidence type="ECO:0008006" key="3">
    <source>
        <dbReference type="Google" id="ProtNLM"/>
    </source>
</evidence>
<organism evidence="1 2">
    <name type="scientific">Peribacillus butanolivorans</name>
    <dbReference type="NCBI Taxonomy" id="421767"/>
    <lineage>
        <taxon>Bacteria</taxon>
        <taxon>Bacillati</taxon>
        <taxon>Bacillota</taxon>
        <taxon>Bacilli</taxon>
        <taxon>Bacillales</taxon>
        <taxon>Bacillaceae</taxon>
        <taxon>Peribacillus</taxon>
    </lineage>
</organism>
<sequence>MMEPKAFGSFVKRGENIYRTSAFIQWGDSEESIGACLLQNPGSAKLDKELTNLLDTVGSASGWVAEDPTMKQLVSVIEGIYEVDKPISGRLHIYNIFNLQNSKSMNAIDQFENLVQTGQYVITESLVNINELKSHPWILLGWGVKQEKRWKNLQLIKEKWRRLITETKVPTFGKKHKKRDEYYHPCPLISTHRPMMAKELVTIYKQKFGIQ</sequence>
<proteinExistence type="predicted"/>
<dbReference type="AlphaFoldDB" id="A0AAX0S5G1"/>
<comment type="caution">
    <text evidence="1">The sequence shown here is derived from an EMBL/GenBank/DDBJ whole genome shotgun (WGS) entry which is preliminary data.</text>
</comment>
<accession>A0AAX0S5G1</accession>